<feature type="transmembrane region" description="Helical" evidence="5">
    <location>
        <begin position="97"/>
        <end position="123"/>
    </location>
</feature>
<evidence type="ECO:0000259" key="6">
    <source>
        <dbReference type="Pfam" id="PF01061"/>
    </source>
</evidence>
<dbReference type="GO" id="GO:0016020">
    <property type="term" value="C:membrane"/>
    <property type="evidence" value="ECO:0007669"/>
    <property type="project" value="UniProtKB-SubCell"/>
</dbReference>
<keyword evidence="2 5" id="KW-0812">Transmembrane</keyword>
<dbReference type="InterPro" id="IPR051784">
    <property type="entry name" value="Nod_factor_ABC_transporter"/>
</dbReference>
<dbReference type="AlphaFoldDB" id="A0A6L9SAL5"/>
<comment type="caution">
    <text evidence="7">The sequence shown here is derived from an EMBL/GenBank/DDBJ whole genome shotgun (WGS) entry which is preliminary data.</text>
</comment>
<evidence type="ECO:0000256" key="1">
    <source>
        <dbReference type="ARBA" id="ARBA00004141"/>
    </source>
</evidence>
<organism evidence="7 8">
    <name type="scientific">Phytoactinopolyspora halotolerans</name>
    <dbReference type="NCBI Taxonomy" id="1981512"/>
    <lineage>
        <taxon>Bacteria</taxon>
        <taxon>Bacillati</taxon>
        <taxon>Actinomycetota</taxon>
        <taxon>Actinomycetes</taxon>
        <taxon>Jiangellales</taxon>
        <taxon>Jiangellaceae</taxon>
        <taxon>Phytoactinopolyspora</taxon>
    </lineage>
</organism>
<keyword evidence="4 5" id="KW-0472">Membrane</keyword>
<keyword evidence="8" id="KW-1185">Reference proteome</keyword>
<dbReference type="EMBL" id="JAAGOA010000014">
    <property type="protein sequence ID" value="NEE02405.1"/>
    <property type="molecule type" value="Genomic_DNA"/>
</dbReference>
<gene>
    <name evidence="7" type="ORF">G1H10_19710</name>
</gene>
<proteinExistence type="predicted"/>
<evidence type="ECO:0000313" key="7">
    <source>
        <dbReference type="EMBL" id="NEE02405.1"/>
    </source>
</evidence>
<dbReference type="PANTHER" id="PTHR43229">
    <property type="entry name" value="NODULATION PROTEIN J"/>
    <property type="match status" value="1"/>
</dbReference>
<protein>
    <submittedName>
        <fullName evidence="7">ABC transporter permease</fullName>
    </submittedName>
</protein>
<keyword evidence="3 5" id="KW-1133">Transmembrane helix</keyword>
<evidence type="ECO:0000256" key="2">
    <source>
        <dbReference type="ARBA" id="ARBA00022692"/>
    </source>
</evidence>
<reference evidence="7 8" key="1">
    <citation type="submission" date="2020-02" db="EMBL/GenBank/DDBJ databases">
        <authorList>
            <person name="Li X.-J."/>
            <person name="Han X.-M."/>
        </authorList>
    </citation>
    <scope>NUCLEOTIDE SEQUENCE [LARGE SCALE GENOMIC DNA]</scope>
    <source>
        <strain evidence="7 8">CCTCC AB 2017055</strain>
    </source>
</reference>
<feature type="transmembrane region" description="Helical" evidence="5">
    <location>
        <begin position="161"/>
        <end position="180"/>
    </location>
</feature>
<dbReference type="RefSeq" id="WP_163740902.1">
    <property type="nucleotide sequence ID" value="NZ_JAAGOA010000014.1"/>
</dbReference>
<evidence type="ECO:0000256" key="4">
    <source>
        <dbReference type="ARBA" id="ARBA00023136"/>
    </source>
</evidence>
<dbReference type="PANTHER" id="PTHR43229:SF3">
    <property type="entry name" value="ABC-TYPE MULTIDRUG TRANSPORT SYSTEM, PERMEASE COMPONENT"/>
    <property type="match status" value="1"/>
</dbReference>
<feature type="domain" description="ABC-2 type transporter transmembrane" evidence="6">
    <location>
        <begin position="13"/>
        <end position="210"/>
    </location>
</feature>
<evidence type="ECO:0000256" key="5">
    <source>
        <dbReference type="SAM" id="Phobius"/>
    </source>
</evidence>
<dbReference type="Proteomes" id="UP000475214">
    <property type="component" value="Unassembled WGS sequence"/>
</dbReference>
<dbReference type="Pfam" id="PF01061">
    <property type="entry name" value="ABC2_membrane"/>
    <property type="match status" value="1"/>
</dbReference>
<sequence length="245" mass="26634">MRHWLRSFALLLKWNMLRVRTELPTFLAIQTLISAGIVVGFSLLIPEIDAEAALYLTSGAMTVSLITVGMVVAPQIVAQRKEKGLLDYQRSMPVSRLAMMAADAVIWVVVALPGLAVTLLVAVVRFDLELSISPWLLPAVLLVSAGAAGVGYCIAYVVRPVLVGLVTNLVIIVALMFAPINYPAERLPDWAAAVHEWLPFQYMAQAVRETIDAPDTGVAMLPFVIITAWTVLGLGVTSRVMTRRA</sequence>
<feature type="transmembrane region" description="Helical" evidence="5">
    <location>
        <begin position="218"/>
        <end position="237"/>
    </location>
</feature>
<comment type="subcellular location">
    <subcellularLocation>
        <location evidence="1">Membrane</location>
        <topology evidence="1">Multi-pass membrane protein</topology>
    </subcellularLocation>
</comment>
<feature type="transmembrane region" description="Helical" evidence="5">
    <location>
        <begin position="135"/>
        <end position="154"/>
    </location>
</feature>
<evidence type="ECO:0000313" key="8">
    <source>
        <dbReference type="Proteomes" id="UP000475214"/>
    </source>
</evidence>
<accession>A0A6L9SAL5</accession>
<name>A0A6L9SAL5_9ACTN</name>
<dbReference type="GO" id="GO:0140359">
    <property type="term" value="F:ABC-type transporter activity"/>
    <property type="evidence" value="ECO:0007669"/>
    <property type="project" value="InterPro"/>
</dbReference>
<evidence type="ECO:0000256" key="3">
    <source>
        <dbReference type="ARBA" id="ARBA00022989"/>
    </source>
</evidence>
<feature type="transmembrane region" description="Helical" evidence="5">
    <location>
        <begin position="21"/>
        <end position="46"/>
    </location>
</feature>
<dbReference type="InterPro" id="IPR013525">
    <property type="entry name" value="ABC2_TM"/>
</dbReference>
<feature type="transmembrane region" description="Helical" evidence="5">
    <location>
        <begin position="52"/>
        <end position="77"/>
    </location>
</feature>